<dbReference type="InterPro" id="IPR050546">
    <property type="entry name" value="Glycosyl_Hydrlase_16"/>
</dbReference>
<feature type="region of interest" description="Disordered" evidence="2">
    <location>
        <begin position="166"/>
        <end position="222"/>
    </location>
</feature>
<reference evidence="5 6" key="1">
    <citation type="submission" date="2024-05" db="EMBL/GenBank/DDBJ databases">
        <title>A draft genome resource for the thread blight pathogen Marasmius tenuissimus strain MS-2.</title>
        <authorList>
            <person name="Yulfo-Soto G.E."/>
            <person name="Baruah I.K."/>
            <person name="Amoako-Attah I."/>
            <person name="Bukari Y."/>
            <person name="Meinhardt L.W."/>
            <person name="Bailey B.A."/>
            <person name="Cohen S.P."/>
        </authorList>
    </citation>
    <scope>NUCLEOTIDE SEQUENCE [LARGE SCALE GENOMIC DNA]</scope>
    <source>
        <strain evidence="5 6">MS-2</strain>
    </source>
</reference>
<comment type="similarity">
    <text evidence="1">Belongs to the glycosyl hydrolase 16 family.</text>
</comment>
<dbReference type="EMBL" id="JBBXMP010000246">
    <property type="protein sequence ID" value="KAL0059148.1"/>
    <property type="molecule type" value="Genomic_DNA"/>
</dbReference>
<feature type="region of interest" description="Disordered" evidence="2">
    <location>
        <begin position="1"/>
        <end position="125"/>
    </location>
</feature>
<dbReference type="Pfam" id="PF00722">
    <property type="entry name" value="Glyco_hydro_16"/>
    <property type="match status" value="1"/>
</dbReference>
<gene>
    <name evidence="5" type="ORF">AAF712_014120</name>
</gene>
<feature type="compositionally biased region" description="Polar residues" evidence="2">
    <location>
        <begin position="79"/>
        <end position="90"/>
    </location>
</feature>
<feature type="compositionally biased region" description="Polar residues" evidence="2">
    <location>
        <begin position="180"/>
        <end position="195"/>
    </location>
</feature>
<feature type="compositionally biased region" description="Polar residues" evidence="2">
    <location>
        <begin position="28"/>
        <end position="49"/>
    </location>
</feature>
<evidence type="ECO:0000259" key="4">
    <source>
        <dbReference type="PROSITE" id="PS51762"/>
    </source>
</evidence>
<evidence type="ECO:0000256" key="1">
    <source>
        <dbReference type="ARBA" id="ARBA00006865"/>
    </source>
</evidence>
<sequence>MPVPNAAHSMEDSSTQRPRMGRRRRSSLTQETFDSPTDWSPASLYTTTSKPPPSSFPSFPFQSHPGNPDPGTPVPGISSRRSSYEYLSQDSSRRHSFDAQPPAAPYMAQSDQGHAGSGASTPNSIYRASAGHQLSSSASVTNLASPNAARSSASFRAPFLSPASRPSSGMWTPPAFPDPSSASLHSPAGSTTALPSTKRPLPSTRLAKPLTSSDKPWLSGRRTLTSTDRNPLSYILTLLCIFLGIAGAAALCYFGTTPDKIHRIADSDLCLILNDQFSGGELDTSVWKRDVGLGGFGNGEFEIMTSRSDNAKIVNNQLYIVPTLTSARIGADAIFDGHTYQADGCTTPQNKSACAVTSRSNSSTVIPPVESARLTTNGTKTLRYGRVEVRAKLPQGDWLWPAIWMLPQDSNYGKWPLSGEIDIMESRGNAASYPFEGVNWVRSSLNYGPLPSLLKQLTSSVPLKRAKAGYAQEFHTYTLEWTPKFMRMFIDTRLHASMDIATTKKKESFWTRGSFPATAPDGPAGAQVVVENVWDKWGGGYNAPFDQDFYLLISLAAGGTSGWFPDNLGGKPWADGSVNAMYNFAKAEGDWSKTWPQSEDDRAFRIDSVKMWKLGGC</sequence>
<feature type="domain" description="GH16" evidence="4">
    <location>
        <begin position="299"/>
        <end position="600"/>
    </location>
</feature>
<keyword evidence="6" id="KW-1185">Reference proteome</keyword>
<organism evidence="5 6">
    <name type="scientific">Marasmius tenuissimus</name>
    <dbReference type="NCBI Taxonomy" id="585030"/>
    <lineage>
        <taxon>Eukaryota</taxon>
        <taxon>Fungi</taxon>
        <taxon>Dikarya</taxon>
        <taxon>Basidiomycota</taxon>
        <taxon>Agaricomycotina</taxon>
        <taxon>Agaricomycetes</taxon>
        <taxon>Agaricomycetidae</taxon>
        <taxon>Agaricales</taxon>
        <taxon>Marasmiineae</taxon>
        <taxon>Marasmiaceae</taxon>
        <taxon>Marasmius</taxon>
    </lineage>
</organism>
<keyword evidence="3" id="KW-0812">Transmembrane</keyword>
<protein>
    <recommendedName>
        <fullName evidence="4">GH16 domain-containing protein</fullName>
    </recommendedName>
</protein>
<dbReference type="PROSITE" id="PS51762">
    <property type="entry name" value="GH16_2"/>
    <property type="match status" value="1"/>
</dbReference>
<evidence type="ECO:0000313" key="6">
    <source>
        <dbReference type="Proteomes" id="UP001437256"/>
    </source>
</evidence>
<dbReference type="InterPro" id="IPR000757">
    <property type="entry name" value="Beta-glucanase-like"/>
</dbReference>
<evidence type="ECO:0000256" key="2">
    <source>
        <dbReference type="SAM" id="MobiDB-lite"/>
    </source>
</evidence>
<dbReference type="PANTHER" id="PTHR10963">
    <property type="entry name" value="GLYCOSYL HYDROLASE-RELATED"/>
    <property type="match status" value="1"/>
</dbReference>
<dbReference type="PANTHER" id="PTHR10963:SF55">
    <property type="entry name" value="GLYCOSIDE HYDROLASE FAMILY 16 PROTEIN"/>
    <property type="match status" value="1"/>
</dbReference>
<accession>A0ABR2ZEF0</accession>
<keyword evidence="3" id="KW-0472">Membrane</keyword>
<comment type="caution">
    <text evidence="5">The sequence shown here is derived from an EMBL/GenBank/DDBJ whole genome shotgun (WGS) entry which is preliminary data.</text>
</comment>
<evidence type="ECO:0000256" key="3">
    <source>
        <dbReference type="SAM" id="Phobius"/>
    </source>
</evidence>
<proteinExistence type="inferred from homology"/>
<dbReference type="Proteomes" id="UP001437256">
    <property type="component" value="Unassembled WGS sequence"/>
</dbReference>
<feature type="transmembrane region" description="Helical" evidence="3">
    <location>
        <begin position="232"/>
        <end position="254"/>
    </location>
</feature>
<dbReference type="SUPFAM" id="SSF49899">
    <property type="entry name" value="Concanavalin A-like lectins/glucanases"/>
    <property type="match status" value="1"/>
</dbReference>
<evidence type="ECO:0000313" key="5">
    <source>
        <dbReference type="EMBL" id="KAL0059148.1"/>
    </source>
</evidence>
<name>A0ABR2ZEF0_9AGAR</name>
<dbReference type="Gene3D" id="2.60.120.200">
    <property type="match status" value="1"/>
</dbReference>
<dbReference type="InterPro" id="IPR013320">
    <property type="entry name" value="ConA-like_dom_sf"/>
</dbReference>
<keyword evidence="3" id="KW-1133">Transmembrane helix</keyword>